<reference evidence="1" key="3">
    <citation type="submission" date="2023-05" db="EMBL/GenBank/DDBJ databases">
        <authorList>
            <person name="Smith C.H."/>
        </authorList>
    </citation>
    <scope>NUCLEOTIDE SEQUENCE</scope>
    <source>
        <strain evidence="1">CHS0354</strain>
        <tissue evidence="1">Mantle</tissue>
    </source>
</reference>
<organism evidence="1 2">
    <name type="scientific">Potamilus streckersoni</name>
    <dbReference type="NCBI Taxonomy" id="2493646"/>
    <lineage>
        <taxon>Eukaryota</taxon>
        <taxon>Metazoa</taxon>
        <taxon>Spiralia</taxon>
        <taxon>Lophotrochozoa</taxon>
        <taxon>Mollusca</taxon>
        <taxon>Bivalvia</taxon>
        <taxon>Autobranchia</taxon>
        <taxon>Heteroconchia</taxon>
        <taxon>Palaeoheterodonta</taxon>
        <taxon>Unionida</taxon>
        <taxon>Unionoidea</taxon>
        <taxon>Unionidae</taxon>
        <taxon>Ambleminae</taxon>
        <taxon>Lampsilini</taxon>
        <taxon>Potamilus</taxon>
    </lineage>
</organism>
<gene>
    <name evidence="1" type="ORF">CHS0354_023070</name>
</gene>
<evidence type="ECO:0000313" key="2">
    <source>
        <dbReference type="Proteomes" id="UP001195483"/>
    </source>
</evidence>
<comment type="caution">
    <text evidence="1">The sequence shown here is derived from an EMBL/GenBank/DDBJ whole genome shotgun (WGS) entry which is preliminary data.</text>
</comment>
<proteinExistence type="predicted"/>
<dbReference type="Proteomes" id="UP001195483">
    <property type="component" value="Unassembled WGS sequence"/>
</dbReference>
<accession>A0AAE0RWE8</accession>
<protein>
    <submittedName>
        <fullName evidence="1">Uncharacterized protein</fullName>
    </submittedName>
</protein>
<reference evidence="1" key="1">
    <citation type="journal article" date="2021" name="Genome Biol. Evol.">
        <title>A High-Quality Reference Genome for a Parasitic Bivalve with Doubly Uniparental Inheritance (Bivalvia: Unionida).</title>
        <authorList>
            <person name="Smith C.H."/>
        </authorList>
    </citation>
    <scope>NUCLEOTIDE SEQUENCE</scope>
    <source>
        <strain evidence="1">CHS0354</strain>
    </source>
</reference>
<name>A0AAE0RWE8_9BIVA</name>
<dbReference type="AlphaFoldDB" id="A0AAE0RWE8"/>
<evidence type="ECO:0000313" key="1">
    <source>
        <dbReference type="EMBL" id="KAK3580775.1"/>
    </source>
</evidence>
<dbReference type="EMBL" id="JAEAOA010001395">
    <property type="protein sequence ID" value="KAK3580775.1"/>
    <property type="molecule type" value="Genomic_DNA"/>
</dbReference>
<keyword evidence="2" id="KW-1185">Reference proteome</keyword>
<reference evidence="1" key="2">
    <citation type="journal article" date="2021" name="Genome Biol. Evol.">
        <title>Developing a high-quality reference genome for a parasitic bivalve with doubly uniparental inheritance (Bivalvia: Unionida).</title>
        <authorList>
            <person name="Smith C.H."/>
        </authorList>
    </citation>
    <scope>NUCLEOTIDE SEQUENCE</scope>
    <source>
        <strain evidence="1">CHS0354</strain>
        <tissue evidence="1">Mantle</tissue>
    </source>
</reference>
<sequence length="134" mass="15734">MKIKPETKSFNIKLPKKDTAPVLKLPTNSHIRAFWATIRKFNTEANSETPYKNNTEIQIVVIVNDSVRKWFATTVIVRLRHSMRTQNRDARTPRRNSHHKLPYRIDEHACTETEIEELTTNLSKLRDEDDGYES</sequence>